<dbReference type="SMART" id="SM00382">
    <property type="entry name" value="AAA"/>
    <property type="match status" value="1"/>
</dbReference>
<dbReference type="GO" id="GO:0005886">
    <property type="term" value="C:plasma membrane"/>
    <property type="evidence" value="ECO:0007669"/>
    <property type="project" value="TreeGrafter"/>
</dbReference>
<keyword evidence="6" id="KW-1185">Reference proteome</keyword>
<dbReference type="Pfam" id="PF00005">
    <property type="entry name" value="ABC_tran"/>
    <property type="match status" value="1"/>
</dbReference>
<dbReference type="GO" id="GO:0016887">
    <property type="term" value="F:ATP hydrolysis activity"/>
    <property type="evidence" value="ECO:0007669"/>
    <property type="project" value="InterPro"/>
</dbReference>
<name>A0AA41TZX3_9ACTN</name>
<dbReference type="EMBL" id="JAKFHA010000004">
    <property type="protein sequence ID" value="MCF2527760.1"/>
    <property type="molecule type" value="Genomic_DNA"/>
</dbReference>
<dbReference type="Proteomes" id="UP001165378">
    <property type="component" value="Unassembled WGS sequence"/>
</dbReference>
<dbReference type="InterPro" id="IPR027417">
    <property type="entry name" value="P-loop_NTPase"/>
</dbReference>
<evidence type="ECO:0000313" key="6">
    <source>
        <dbReference type="Proteomes" id="UP001165378"/>
    </source>
</evidence>
<dbReference type="Gene3D" id="3.40.50.300">
    <property type="entry name" value="P-loop containing nucleotide triphosphate hydrolases"/>
    <property type="match status" value="1"/>
</dbReference>
<dbReference type="PROSITE" id="PS00211">
    <property type="entry name" value="ABC_TRANSPORTER_1"/>
    <property type="match status" value="1"/>
</dbReference>
<comment type="caution">
    <text evidence="5">The sequence shown here is derived from an EMBL/GenBank/DDBJ whole genome shotgun (WGS) entry which is preliminary data.</text>
</comment>
<dbReference type="InterPro" id="IPR017911">
    <property type="entry name" value="MacB-like_ATP-bd"/>
</dbReference>
<dbReference type="InterPro" id="IPR003439">
    <property type="entry name" value="ABC_transporter-like_ATP-bd"/>
</dbReference>
<dbReference type="RefSeq" id="WP_235051909.1">
    <property type="nucleotide sequence ID" value="NZ_JAKFHA010000004.1"/>
</dbReference>
<gene>
    <name evidence="5" type="ORF">LZ495_11095</name>
</gene>
<protein>
    <submittedName>
        <fullName evidence="5">ABC transporter ATP-binding protein</fullName>
    </submittedName>
</protein>
<evidence type="ECO:0000259" key="4">
    <source>
        <dbReference type="PROSITE" id="PS50893"/>
    </source>
</evidence>
<proteinExistence type="predicted"/>
<evidence type="ECO:0000313" key="5">
    <source>
        <dbReference type="EMBL" id="MCF2527760.1"/>
    </source>
</evidence>
<dbReference type="SUPFAM" id="SSF52540">
    <property type="entry name" value="P-loop containing nucleoside triphosphate hydrolases"/>
    <property type="match status" value="1"/>
</dbReference>
<evidence type="ECO:0000256" key="3">
    <source>
        <dbReference type="ARBA" id="ARBA00022840"/>
    </source>
</evidence>
<sequence>MNASNASNAVSAANTAIPASAPVLELADVTLTYPDGDRRLTALDAVSLSVPAGELLALTGPSGSGKSSLLAVAGTLAAPDRGRVAVEGVDVAALGDAGRSRVRRERIGFVFQQANLLESLTALDQLLLVAHLSGQRPRAVRARALDLLDQVGLAGKAGRRPHKLSGGERQRVGIARALMGRPAVLLVDEPTSALDHERGRSVVALLRALTHEHGVATVMVTHDRDQLDLVDREVALQDGRLAAARTAAVEAAAGPDGRAAAPVGGIG</sequence>
<dbReference type="AlphaFoldDB" id="A0AA41TZX3"/>
<dbReference type="GO" id="GO:0022857">
    <property type="term" value="F:transmembrane transporter activity"/>
    <property type="evidence" value="ECO:0007669"/>
    <property type="project" value="TreeGrafter"/>
</dbReference>
<keyword evidence="2" id="KW-0547">Nucleotide-binding</keyword>
<dbReference type="PANTHER" id="PTHR24220:SF685">
    <property type="entry name" value="ABC TRANSPORTER RELATED"/>
    <property type="match status" value="1"/>
</dbReference>
<reference evidence="5" key="1">
    <citation type="submission" date="2022-01" db="EMBL/GenBank/DDBJ databases">
        <title>Genome-Based Taxonomic Classification of the Phylum Actinobacteria.</title>
        <authorList>
            <person name="Gao Y."/>
        </authorList>
    </citation>
    <scope>NUCLEOTIDE SEQUENCE</scope>
    <source>
        <strain evidence="5">KLBMP 8922</strain>
    </source>
</reference>
<keyword evidence="3 5" id="KW-0067">ATP-binding</keyword>
<dbReference type="PROSITE" id="PS50893">
    <property type="entry name" value="ABC_TRANSPORTER_2"/>
    <property type="match status" value="1"/>
</dbReference>
<dbReference type="InterPro" id="IPR015854">
    <property type="entry name" value="ABC_transpr_LolD-like"/>
</dbReference>
<dbReference type="PANTHER" id="PTHR24220">
    <property type="entry name" value="IMPORT ATP-BINDING PROTEIN"/>
    <property type="match status" value="1"/>
</dbReference>
<accession>A0AA41TZX3</accession>
<organism evidence="5 6">
    <name type="scientific">Yinghuangia soli</name>
    <dbReference type="NCBI Taxonomy" id="2908204"/>
    <lineage>
        <taxon>Bacteria</taxon>
        <taxon>Bacillati</taxon>
        <taxon>Actinomycetota</taxon>
        <taxon>Actinomycetes</taxon>
        <taxon>Kitasatosporales</taxon>
        <taxon>Streptomycetaceae</taxon>
        <taxon>Yinghuangia</taxon>
    </lineage>
</organism>
<dbReference type="GO" id="GO:0005524">
    <property type="term" value="F:ATP binding"/>
    <property type="evidence" value="ECO:0007669"/>
    <property type="project" value="UniProtKB-KW"/>
</dbReference>
<evidence type="ECO:0000256" key="2">
    <source>
        <dbReference type="ARBA" id="ARBA00022741"/>
    </source>
</evidence>
<keyword evidence="1" id="KW-0813">Transport</keyword>
<feature type="domain" description="ABC transporter" evidence="4">
    <location>
        <begin position="24"/>
        <end position="263"/>
    </location>
</feature>
<dbReference type="CDD" id="cd03255">
    <property type="entry name" value="ABC_MJ0796_LolCDE_FtsE"/>
    <property type="match status" value="1"/>
</dbReference>
<dbReference type="InterPro" id="IPR017871">
    <property type="entry name" value="ABC_transporter-like_CS"/>
</dbReference>
<dbReference type="InterPro" id="IPR003593">
    <property type="entry name" value="AAA+_ATPase"/>
</dbReference>
<evidence type="ECO:0000256" key="1">
    <source>
        <dbReference type="ARBA" id="ARBA00022448"/>
    </source>
</evidence>